<evidence type="ECO:0000256" key="2">
    <source>
        <dbReference type="ARBA" id="ARBA00022448"/>
    </source>
</evidence>
<proteinExistence type="inferred from homology"/>
<keyword evidence="2" id="KW-0813">Transport</keyword>
<dbReference type="PANTHER" id="PTHR42734:SF5">
    <property type="entry name" value="IRON TRANSPORT SYSTEM ATP-BINDING PROTEIN HI_0361-RELATED"/>
    <property type="match status" value="1"/>
</dbReference>
<dbReference type="PANTHER" id="PTHR42734">
    <property type="entry name" value="METAL TRANSPORT SYSTEM ATP-BINDING PROTEIN TM_0124-RELATED"/>
    <property type="match status" value="1"/>
</dbReference>
<dbReference type="InterPro" id="IPR027417">
    <property type="entry name" value="P-loop_NTPase"/>
</dbReference>
<evidence type="ECO:0000256" key="1">
    <source>
        <dbReference type="ARBA" id="ARBA00005417"/>
    </source>
</evidence>
<name>A0A7C2E975_9THEO</name>
<dbReference type="PROSITE" id="PS00211">
    <property type="entry name" value="ABC_TRANSPORTER_1"/>
    <property type="match status" value="1"/>
</dbReference>
<dbReference type="PROSITE" id="PS50893">
    <property type="entry name" value="ABC_TRANSPORTER_2"/>
    <property type="match status" value="1"/>
</dbReference>
<dbReference type="SUPFAM" id="SSF52540">
    <property type="entry name" value="P-loop containing nucleoside triphosphate hydrolases"/>
    <property type="match status" value="1"/>
</dbReference>
<feature type="domain" description="ABC transporter" evidence="5">
    <location>
        <begin position="21"/>
        <end position="256"/>
    </location>
</feature>
<dbReference type="AlphaFoldDB" id="A0A7C2E975"/>
<reference evidence="6" key="1">
    <citation type="journal article" date="2020" name="mSystems">
        <title>Genome- and Community-Level Interaction Insights into Carbon Utilization and Element Cycling Functions of Hydrothermarchaeota in Hydrothermal Sediment.</title>
        <authorList>
            <person name="Zhou Z."/>
            <person name="Liu Y."/>
            <person name="Xu W."/>
            <person name="Pan J."/>
            <person name="Luo Z.H."/>
            <person name="Li M."/>
        </authorList>
    </citation>
    <scope>NUCLEOTIDE SEQUENCE [LARGE SCALE GENOMIC DNA]</scope>
    <source>
        <strain evidence="6">SpSt-300</strain>
    </source>
</reference>
<comment type="caution">
    <text evidence="6">The sequence shown here is derived from an EMBL/GenBank/DDBJ whole genome shotgun (WGS) entry which is preliminary data.</text>
</comment>
<dbReference type="FunFam" id="3.40.50.300:FF:000134">
    <property type="entry name" value="Iron-enterobactin ABC transporter ATP-binding protein"/>
    <property type="match status" value="1"/>
</dbReference>
<dbReference type="GO" id="GO:0005524">
    <property type="term" value="F:ATP binding"/>
    <property type="evidence" value="ECO:0007669"/>
    <property type="project" value="UniProtKB-KW"/>
</dbReference>
<dbReference type="EMBL" id="DSMU01000078">
    <property type="protein sequence ID" value="HEL65284.1"/>
    <property type="molecule type" value="Genomic_DNA"/>
</dbReference>
<dbReference type="Gene3D" id="3.40.50.300">
    <property type="entry name" value="P-loop containing nucleotide triphosphate hydrolases"/>
    <property type="match status" value="1"/>
</dbReference>
<evidence type="ECO:0000313" key="6">
    <source>
        <dbReference type="EMBL" id="HEL65284.1"/>
    </source>
</evidence>
<comment type="similarity">
    <text evidence="1">Belongs to the ABC transporter superfamily.</text>
</comment>
<dbReference type="SMART" id="SM00382">
    <property type="entry name" value="AAA"/>
    <property type="match status" value="1"/>
</dbReference>
<dbReference type="InterPro" id="IPR017871">
    <property type="entry name" value="ABC_transporter-like_CS"/>
</dbReference>
<evidence type="ECO:0000256" key="3">
    <source>
        <dbReference type="ARBA" id="ARBA00022741"/>
    </source>
</evidence>
<dbReference type="Pfam" id="PF00005">
    <property type="entry name" value="ABC_tran"/>
    <property type="match status" value="1"/>
</dbReference>
<dbReference type="InterPro" id="IPR003439">
    <property type="entry name" value="ABC_transporter-like_ATP-bd"/>
</dbReference>
<sequence>MSLKQLGRCFREGSEAAGPLIRLEGVSFGFGGDMVLQEIGLEIKRGDFLAILGPNGAGKTTLLKVILGLLAPATGKVSLFGVPAHRFRERYRIGYVPQKAGAFGAFPATVREVVATGRFARTGFWRWWRKEDEGKIMEVLAALGIESFADRPVRALSGGQRQRVAIARALAAEPEVLLLDEAAEGLDAPGEEAFYGLLERLNREPGLTVVLVTHDIGAGSRRVKKVVCLNRRIIFAGPPQERLENGKLTELYGMPVYVPGLRAGSQGQKIYGGER</sequence>
<dbReference type="GO" id="GO:0016887">
    <property type="term" value="F:ATP hydrolysis activity"/>
    <property type="evidence" value="ECO:0007669"/>
    <property type="project" value="InterPro"/>
</dbReference>
<keyword evidence="3" id="KW-0547">Nucleotide-binding</keyword>
<dbReference type="CDD" id="cd03235">
    <property type="entry name" value="ABC_Metallic_Cations"/>
    <property type="match status" value="1"/>
</dbReference>
<gene>
    <name evidence="6" type="ORF">ENQ34_01195</name>
</gene>
<dbReference type="InterPro" id="IPR003593">
    <property type="entry name" value="AAA+_ATPase"/>
</dbReference>
<accession>A0A7C2E975</accession>
<keyword evidence="4 6" id="KW-0067">ATP-binding</keyword>
<organism evidence="6">
    <name type="scientific">Ammonifex degensii</name>
    <dbReference type="NCBI Taxonomy" id="42838"/>
    <lineage>
        <taxon>Bacteria</taxon>
        <taxon>Bacillati</taxon>
        <taxon>Bacillota</taxon>
        <taxon>Clostridia</taxon>
        <taxon>Thermoanaerobacterales</taxon>
        <taxon>Thermoanaerobacteraceae</taxon>
        <taxon>Ammonifex</taxon>
    </lineage>
</organism>
<dbReference type="InterPro" id="IPR050153">
    <property type="entry name" value="Metal_Ion_Import_ABC"/>
</dbReference>
<evidence type="ECO:0000256" key="4">
    <source>
        <dbReference type="ARBA" id="ARBA00022840"/>
    </source>
</evidence>
<evidence type="ECO:0000259" key="5">
    <source>
        <dbReference type="PROSITE" id="PS50893"/>
    </source>
</evidence>
<protein>
    <submittedName>
        <fullName evidence="6">Metal ABC transporter ATP-binding protein</fullName>
    </submittedName>
</protein>